<proteinExistence type="predicted"/>
<keyword evidence="1" id="KW-0129">CBS domain</keyword>
<dbReference type="InterPro" id="IPR046342">
    <property type="entry name" value="CBS_dom_sf"/>
</dbReference>
<dbReference type="Gene3D" id="3.90.550.10">
    <property type="entry name" value="Spore Coat Polysaccharide Biosynthesis Protein SpsA, Chain A"/>
    <property type="match status" value="1"/>
</dbReference>
<dbReference type="Pfam" id="PF00483">
    <property type="entry name" value="NTP_transferase"/>
    <property type="match status" value="1"/>
</dbReference>
<dbReference type="InterPro" id="IPR005835">
    <property type="entry name" value="NTP_transferase_dom"/>
</dbReference>
<dbReference type="InterPro" id="IPR050486">
    <property type="entry name" value="Mannose-1P_guanyltransferase"/>
</dbReference>
<dbReference type="InterPro" id="IPR029044">
    <property type="entry name" value="Nucleotide-diphossugar_trans"/>
</dbReference>
<dbReference type="CDD" id="cd06426">
    <property type="entry name" value="NTP_transferase_like_2"/>
    <property type="match status" value="1"/>
</dbReference>
<dbReference type="InterPro" id="IPR000644">
    <property type="entry name" value="CBS_dom"/>
</dbReference>
<dbReference type="Gene3D" id="3.10.580.10">
    <property type="entry name" value="CBS-domain"/>
    <property type="match status" value="1"/>
</dbReference>
<reference evidence="4" key="1">
    <citation type="submission" date="2017-04" db="EMBL/GenBank/DDBJ databases">
        <authorList>
            <person name="Varghese N."/>
            <person name="Submissions S."/>
        </authorList>
    </citation>
    <scope>NUCLEOTIDE SEQUENCE [LARGE SCALE GENOMIC DNA]</scope>
    <source>
        <strain evidence="4">K3S</strain>
    </source>
</reference>
<dbReference type="SMART" id="SM00116">
    <property type="entry name" value="CBS"/>
    <property type="match status" value="2"/>
</dbReference>
<name>A0A1X7EHH9_9BACT</name>
<dbReference type="PROSITE" id="PS51371">
    <property type="entry name" value="CBS"/>
    <property type="match status" value="2"/>
</dbReference>
<dbReference type="EMBL" id="FWZU01000005">
    <property type="protein sequence ID" value="SMF33994.1"/>
    <property type="molecule type" value="Genomic_DNA"/>
</dbReference>
<dbReference type="Pfam" id="PF00571">
    <property type="entry name" value="CBS"/>
    <property type="match status" value="2"/>
</dbReference>
<dbReference type="Proteomes" id="UP000192906">
    <property type="component" value="Unassembled WGS sequence"/>
</dbReference>
<accession>A0A1X7EHH9</accession>
<organism evidence="3 4">
    <name type="scientific">Desulfovibrio gilichinskyi</name>
    <dbReference type="NCBI Taxonomy" id="1519643"/>
    <lineage>
        <taxon>Bacteria</taxon>
        <taxon>Pseudomonadati</taxon>
        <taxon>Thermodesulfobacteriota</taxon>
        <taxon>Desulfovibrionia</taxon>
        <taxon>Desulfovibrionales</taxon>
        <taxon>Desulfovibrionaceae</taxon>
        <taxon>Desulfovibrio</taxon>
    </lineage>
</organism>
<keyword evidence="4" id="KW-1185">Reference proteome</keyword>
<evidence type="ECO:0000313" key="3">
    <source>
        <dbReference type="EMBL" id="SMF33994.1"/>
    </source>
</evidence>
<dbReference type="OrthoDB" id="9788272at2"/>
<feature type="domain" description="CBS" evidence="2">
    <location>
        <begin position="3"/>
        <end position="62"/>
    </location>
</feature>
<dbReference type="SUPFAM" id="SSF54631">
    <property type="entry name" value="CBS-domain pair"/>
    <property type="match status" value="1"/>
</dbReference>
<feature type="domain" description="CBS" evidence="2">
    <location>
        <begin position="69"/>
        <end position="129"/>
    </location>
</feature>
<dbReference type="STRING" id="1519643.SAMN06295933_2947"/>
<dbReference type="PANTHER" id="PTHR22572">
    <property type="entry name" value="SUGAR-1-PHOSPHATE GUANYL TRANSFERASE"/>
    <property type="match status" value="1"/>
</dbReference>
<dbReference type="SUPFAM" id="SSF53448">
    <property type="entry name" value="Nucleotide-diphospho-sugar transferases"/>
    <property type="match status" value="1"/>
</dbReference>
<dbReference type="RefSeq" id="WP_085103565.1">
    <property type="nucleotide sequence ID" value="NZ_FWZU01000005.1"/>
</dbReference>
<evidence type="ECO:0000313" key="4">
    <source>
        <dbReference type="Proteomes" id="UP000192906"/>
    </source>
</evidence>
<evidence type="ECO:0000259" key="2">
    <source>
        <dbReference type="PROSITE" id="PS51371"/>
    </source>
</evidence>
<sequence>MIINKYDLNSLTVSPETPIKDCLKKLNEASLGILLVCSGNSNLIGVITDGDIRRAFLDNLSLERHCIEITCTDPLTATATTSVDEALKLMDHGKKFTVHHLPVVDQKGILKGLILRRDITGCSGENPEFKAVVMAGGFGTRLRPLTESMPKPMLKVGDRPLLERIIDQLKNAGIKHIEITTHFMPEKIIDYFGNGSNFGVDINYVSEEKPLGTAGALSLIDKPESPILVINGDILTQVDFGAMLAFHKEQKSKLTVGVRQYEFQIPYGVVECIGPKVCKLQEKPTKTFLVNAGIYLLEPEVQQMIPNNEFTNMTDLIDILLEQGRTVTSFPVMEYWLDIGQMADYNQAQTDVTTFKDKKKQHE</sequence>
<gene>
    <name evidence="3" type="ORF">SAMN06295933_2947</name>
</gene>
<protein>
    <submittedName>
        <fullName evidence="3">CBS domain-containing protein</fullName>
    </submittedName>
</protein>
<dbReference type="AlphaFoldDB" id="A0A1X7EHH9"/>
<evidence type="ECO:0000256" key="1">
    <source>
        <dbReference type="PROSITE-ProRule" id="PRU00703"/>
    </source>
</evidence>